<evidence type="ECO:0000313" key="1">
    <source>
        <dbReference type="EMBL" id="CDW40112.1"/>
    </source>
</evidence>
<dbReference type="EMBL" id="HACA01022751">
    <property type="protein sequence ID" value="CDW40112.1"/>
    <property type="molecule type" value="Transcribed_RNA"/>
</dbReference>
<name>A0A0K2UQG4_LEPSM</name>
<reference evidence="1" key="1">
    <citation type="submission" date="2014-05" db="EMBL/GenBank/DDBJ databases">
        <authorList>
            <person name="Chronopoulou M."/>
        </authorList>
    </citation>
    <scope>NUCLEOTIDE SEQUENCE</scope>
    <source>
        <tissue evidence="1">Whole organism</tissue>
    </source>
</reference>
<protein>
    <submittedName>
        <fullName evidence="1">Uncharacterized protein</fullName>
    </submittedName>
</protein>
<dbReference type="AlphaFoldDB" id="A0A0K2UQG4"/>
<proteinExistence type="predicted"/>
<organism evidence="1">
    <name type="scientific">Lepeophtheirus salmonis</name>
    <name type="common">Salmon louse</name>
    <name type="synonym">Caligus salmonis</name>
    <dbReference type="NCBI Taxonomy" id="72036"/>
    <lineage>
        <taxon>Eukaryota</taxon>
        <taxon>Metazoa</taxon>
        <taxon>Ecdysozoa</taxon>
        <taxon>Arthropoda</taxon>
        <taxon>Crustacea</taxon>
        <taxon>Multicrustacea</taxon>
        <taxon>Hexanauplia</taxon>
        <taxon>Copepoda</taxon>
        <taxon>Siphonostomatoida</taxon>
        <taxon>Caligidae</taxon>
        <taxon>Lepeophtheirus</taxon>
    </lineage>
</organism>
<sequence length="35" mass="4039">MGLFHACVKSCLSILTRLFQSPFLLGLWIVWSENQ</sequence>
<accession>A0A0K2UQG4</accession>